<evidence type="ECO:0000256" key="2">
    <source>
        <dbReference type="ARBA" id="ARBA00022692"/>
    </source>
</evidence>
<name>A0A9D4US14_ADICA</name>
<protein>
    <recommendedName>
        <fullName evidence="7">Translocon-associated protein subunit alpha</fullName>
        <shortName evidence="7">TRAP-alpha</shortName>
    </recommendedName>
    <alternativeName>
        <fullName evidence="7">Signal sequence receptor subunit alpha</fullName>
    </alternativeName>
</protein>
<comment type="function">
    <text evidence="7">TRAP proteins are part of a complex whose function is to bind calcium to the ER membrane and thereby regulate the retention of ER resident proteins. May be involved in the recycling of the translocation apparatus after completion of the translocation process or may function as a membrane-bound chaperone facilitating folding of translocated proteins.</text>
</comment>
<comment type="subunit">
    <text evidence="7">Heterotetramer of TRAP-alpha, TRAP-beta, TRAP-delta and TRAP-gamma.</text>
</comment>
<keyword evidence="7" id="KW-0106">Calcium</keyword>
<dbReference type="Pfam" id="PF03896">
    <property type="entry name" value="TRAP_alpha"/>
    <property type="match status" value="1"/>
</dbReference>
<comment type="domain">
    <text evidence="7">Shows a remarkable charge distribution with the N-terminus being highly negatively charged, and the cytoplasmic C-terminus positively charged.</text>
</comment>
<dbReference type="OrthoDB" id="1926781at2759"/>
<dbReference type="AlphaFoldDB" id="A0A9D4US14"/>
<dbReference type="EMBL" id="JABFUD020000012">
    <property type="protein sequence ID" value="KAI5072767.1"/>
    <property type="molecule type" value="Genomic_DNA"/>
</dbReference>
<evidence type="ECO:0000256" key="6">
    <source>
        <dbReference type="ARBA" id="ARBA00023136"/>
    </source>
</evidence>
<evidence type="ECO:0000313" key="9">
    <source>
        <dbReference type="EMBL" id="KAI5072767.1"/>
    </source>
</evidence>
<proteinExistence type="inferred from homology"/>
<evidence type="ECO:0000256" key="1">
    <source>
        <dbReference type="ARBA" id="ARBA00004115"/>
    </source>
</evidence>
<dbReference type="PANTHER" id="PTHR12924">
    <property type="entry name" value="TRANSLOCON-ASSOCIATED PROTEIN, ALPHA SUBUNIT"/>
    <property type="match status" value="1"/>
</dbReference>
<feature type="transmembrane region" description="Helical" evidence="7">
    <location>
        <begin position="225"/>
        <end position="244"/>
    </location>
</feature>
<dbReference type="GO" id="GO:0005789">
    <property type="term" value="C:endoplasmic reticulum membrane"/>
    <property type="evidence" value="ECO:0007669"/>
    <property type="project" value="UniProtKB-SubCell"/>
</dbReference>
<dbReference type="Proteomes" id="UP000886520">
    <property type="component" value="Chromosome 12"/>
</dbReference>
<accession>A0A9D4US14</accession>
<comment type="caution">
    <text evidence="9">The sequence shown here is derived from an EMBL/GenBank/DDBJ whole genome shotgun (WGS) entry which is preliminary data.</text>
</comment>
<dbReference type="PANTHER" id="PTHR12924:SF0">
    <property type="entry name" value="TRANSLOCON-ASSOCIATED PROTEIN SUBUNIT ALPHA"/>
    <property type="match status" value="1"/>
</dbReference>
<dbReference type="InterPro" id="IPR005595">
    <property type="entry name" value="TRAP_alpha"/>
</dbReference>
<keyword evidence="4 7" id="KW-0256">Endoplasmic reticulum</keyword>
<keyword evidence="6 7" id="KW-0472">Membrane</keyword>
<sequence length="296" mass="32142">MPATPAIGRNCKSRPSSSKGAPTQRPIMATLRSRSFLLLFLSWLLLCTPFFSISALAKQGDPDAQEVDDDVAGDIGGAVIADPGQEFSDAELVPAAGVDTVFFFPGNADKSVPAGEEAEIVVGISNHGDLPLKVNSILASLHLAYDQRYRIQNFTAVEFRNSVVPPSIQASFPYTFIVSKFLQPGSFALVASIFYEVDGTLHQSVFYNGTIDVTEPSGFLSGETLFLVTLGLGMLGLLGMWVYGQFQKISKKTRRTKKVETGTRSMDAINNEWLQGTAFTQKLSRSISQSKSKKKK</sequence>
<evidence type="ECO:0000256" key="8">
    <source>
        <dbReference type="SAM" id="MobiDB-lite"/>
    </source>
</evidence>
<evidence type="ECO:0000313" key="10">
    <source>
        <dbReference type="Proteomes" id="UP000886520"/>
    </source>
</evidence>
<evidence type="ECO:0000256" key="3">
    <source>
        <dbReference type="ARBA" id="ARBA00022729"/>
    </source>
</evidence>
<evidence type="ECO:0000256" key="4">
    <source>
        <dbReference type="ARBA" id="ARBA00022824"/>
    </source>
</evidence>
<keyword evidence="10" id="KW-1185">Reference proteome</keyword>
<keyword evidence="2 7" id="KW-0812">Transmembrane</keyword>
<feature type="region of interest" description="Disordered" evidence="8">
    <location>
        <begin position="1"/>
        <end position="25"/>
    </location>
</feature>
<gene>
    <name evidence="9" type="ORF">GOP47_0012873</name>
</gene>
<comment type="similarity">
    <text evidence="7">Belongs to the TRAP-alpha family.</text>
</comment>
<keyword evidence="3 7" id="KW-0732">Signal</keyword>
<evidence type="ECO:0000256" key="7">
    <source>
        <dbReference type="RuleBase" id="RU368074"/>
    </source>
</evidence>
<keyword evidence="5 7" id="KW-1133">Transmembrane helix</keyword>
<reference evidence="9" key="1">
    <citation type="submission" date="2021-01" db="EMBL/GenBank/DDBJ databases">
        <title>Adiantum capillus-veneris genome.</title>
        <authorList>
            <person name="Fang Y."/>
            <person name="Liao Q."/>
        </authorList>
    </citation>
    <scope>NUCLEOTIDE SEQUENCE</scope>
    <source>
        <strain evidence="9">H3</strain>
        <tissue evidence="9">Leaf</tissue>
    </source>
</reference>
<organism evidence="9 10">
    <name type="scientific">Adiantum capillus-veneris</name>
    <name type="common">Maidenhair fern</name>
    <dbReference type="NCBI Taxonomy" id="13818"/>
    <lineage>
        <taxon>Eukaryota</taxon>
        <taxon>Viridiplantae</taxon>
        <taxon>Streptophyta</taxon>
        <taxon>Embryophyta</taxon>
        <taxon>Tracheophyta</taxon>
        <taxon>Polypodiopsida</taxon>
        <taxon>Polypodiidae</taxon>
        <taxon>Polypodiales</taxon>
        <taxon>Pteridineae</taxon>
        <taxon>Pteridaceae</taxon>
        <taxon>Vittarioideae</taxon>
        <taxon>Adiantum</taxon>
    </lineage>
</organism>
<comment type="subcellular location">
    <subcellularLocation>
        <location evidence="1 7">Endoplasmic reticulum membrane</location>
        <topology evidence="1 7">Single-pass type I membrane protein</topology>
    </subcellularLocation>
</comment>
<evidence type="ECO:0000256" key="5">
    <source>
        <dbReference type="ARBA" id="ARBA00022989"/>
    </source>
</evidence>